<dbReference type="SUPFAM" id="SSF53756">
    <property type="entry name" value="UDP-Glycosyltransferase/glycogen phosphorylase"/>
    <property type="match status" value="1"/>
</dbReference>
<dbReference type="PANTHER" id="PTHR42655">
    <property type="entry name" value="GLYCOGEN PHOSPHORYLASE"/>
    <property type="match status" value="1"/>
</dbReference>
<comment type="catalytic activity">
    <reaction evidence="1">
        <text>[(1-&gt;4)-alpha-D-glucosyl](n) + phosphate = [(1-&gt;4)-alpha-D-glucosyl](n-1) + alpha-D-glucose 1-phosphate</text>
        <dbReference type="Rhea" id="RHEA:41732"/>
        <dbReference type="Rhea" id="RHEA-COMP:9584"/>
        <dbReference type="Rhea" id="RHEA-COMP:9586"/>
        <dbReference type="ChEBI" id="CHEBI:15444"/>
        <dbReference type="ChEBI" id="CHEBI:43474"/>
        <dbReference type="ChEBI" id="CHEBI:58601"/>
        <dbReference type="EC" id="2.4.1.1"/>
    </reaction>
</comment>
<sequence>MNGLQLFNVAPAVPEPVRFLETLTRNLWWSWHPDAQELFRRIDPHLWRQTGHNPLAFLSGVDQRRLEKLADDEGFLEHQRQVRERFELEVESVPAEEESCRSVAYFSLEYGIHESMKIYSGGLGVLAGDHLKAASDMRLPMVAVGLLYRQGYFEQYLNSEAWQQEHYPENEVQHLPVQKVFDESGHQIEIELPLPDGMLRAVVWRLEVGRIPVYLLDANLPGNPPPYREVTAQLYGGGRETRLRQELLLGIGGYRALLAAGYRPHVCHINEGHAAFLSLARLAHLTREEHLEREAAIEVVSRTNVFTTHTPVPAGNEVFRVDLLRPHLEALEEQIGIPADEVIAWGSPPHQPEPAELSMTILGLRMSHFNNGVSELHGSVARRMWSFLWPKLQEDEVPITHVTNGVHIQSWLAPEMAQLFDRYLGPQWRWHPGDPEVLAHIEYIPDDELWRAHEVIRSRLIRTARERMTQQYQRRNATRAELAQARSVLDHDALTIGFARRFATYKRATLLLRDPDRLLRLLGNDERPVQLVFAGKAHPADEGGKRLIRELVDFARRAEIRMRMIFLEDYDMYVARRLVQGVDVWLNTPRRPLEASGTSGMKAAVNGGLNVSTLDGWWCEGYARENGWAIGRGVEYEDLDYQDSVESQALYNLLEDEIIPAFYDRPLGDLPGNWVKMMKASIHMVLGRFTSHRMLAEYQDRFYRPGCRDFERLTEEGARGARTLVEQRRRFEAHWHEVSVEDPVADRNIVSVHVGDSFAVSTRVNLGSLDPEDVDIQLYFGPVDSHNRMTRSEVRSMELEGGERENAHRYRQEVTCRTTGRFGFTARAVPKGDEWRKIMPGFITWAGEG</sequence>
<dbReference type="PATRIC" id="fig|1609981.3.peg.518"/>
<evidence type="ECO:0000256" key="3">
    <source>
        <dbReference type="ARBA" id="ARBA00022533"/>
    </source>
</evidence>
<dbReference type="GO" id="GO:0005975">
    <property type="term" value="P:carbohydrate metabolic process"/>
    <property type="evidence" value="ECO:0007669"/>
    <property type="project" value="InterPro"/>
</dbReference>
<keyword evidence="4" id="KW-0663">Pyridoxal phosphate</keyword>
<dbReference type="KEGG" id="vbl:L21SP4_00492"/>
<dbReference type="InterPro" id="IPR000811">
    <property type="entry name" value="Glyco_trans_35"/>
</dbReference>
<keyword evidence="6" id="KW-0328">Glycosyltransferase</keyword>
<accession>A0A0G3EBA0</accession>
<dbReference type="NCBIfam" id="TIGR02094">
    <property type="entry name" value="more_P_ylases"/>
    <property type="match status" value="1"/>
</dbReference>
<evidence type="ECO:0000256" key="2">
    <source>
        <dbReference type="ARBA" id="ARBA00006047"/>
    </source>
</evidence>
<feature type="domain" description="DUF3417" evidence="5">
    <location>
        <begin position="13"/>
        <end position="116"/>
    </location>
</feature>
<dbReference type="Proteomes" id="UP000035268">
    <property type="component" value="Chromosome"/>
</dbReference>
<dbReference type="STRING" id="1307763.L21SP4_00492"/>
<dbReference type="PIRSF" id="PIRSF000460">
    <property type="entry name" value="Pprylas_GlgP"/>
    <property type="match status" value="1"/>
</dbReference>
<dbReference type="Gene3D" id="3.40.50.2000">
    <property type="entry name" value="Glycogen Phosphorylase B"/>
    <property type="match status" value="3"/>
</dbReference>
<dbReference type="InterPro" id="IPR011834">
    <property type="entry name" value="Agluc_phsphrylas"/>
</dbReference>
<dbReference type="EC" id="2.4.1.1" evidence="6"/>
<keyword evidence="7" id="KW-1185">Reference proteome</keyword>
<dbReference type="InterPro" id="IPR052182">
    <property type="entry name" value="Glycogen/Maltodextrin_Phosph"/>
</dbReference>
<keyword evidence="3" id="KW-0021">Allosteric enzyme</keyword>
<dbReference type="OrthoDB" id="9760804at2"/>
<comment type="similarity">
    <text evidence="2">Belongs to the glycogen phosphorylase family.</text>
</comment>
<proteinExistence type="inferred from homology"/>
<dbReference type="GO" id="GO:0030170">
    <property type="term" value="F:pyridoxal phosphate binding"/>
    <property type="evidence" value="ECO:0007669"/>
    <property type="project" value="InterPro"/>
</dbReference>
<dbReference type="Pfam" id="PF11897">
    <property type="entry name" value="DUF3417"/>
    <property type="match status" value="1"/>
</dbReference>
<keyword evidence="6" id="KW-0808">Transferase</keyword>
<dbReference type="RefSeq" id="WP_052881171.1">
    <property type="nucleotide sequence ID" value="NZ_CP010904.1"/>
</dbReference>
<evidence type="ECO:0000259" key="5">
    <source>
        <dbReference type="Pfam" id="PF11897"/>
    </source>
</evidence>
<dbReference type="Pfam" id="PF00343">
    <property type="entry name" value="Phosphorylase"/>
    <property type="match status" value="1"/>
</dbReference>
<dbReference type="AlphaFoldDB" id="A0A0G3EBA0"/>
<protein>
    <submittedName>
        <fullName evidence="6">Maltodextrin phosphorylase</fullName>
        <ecNumber evidence="6">2.4.1.1</ecNumber>
    </submittedName>
</protein>
<organism evidence="6 7">
    <name type="scientific">Kiritimatiella glycovorans</name>
    <dbReference type="NCBI Taxonomy" id="1307763"/>
    <lineage>
        <taxon>Bacteria</taxon>
        <taxon>Pseudomonadati</taxon>
        <taxon>Kiritimatiellota</taxon>
        <taxon>Kiritimatiellia</taxon>
        <taxon>Kiritimatiellales</taxon>
        <taxon>Kiritimatiellaceae</taxon>
        <taxon>Kiritimatiella</taxon>
    </lineage>
</organism>
<reference evidence="7" key="1">
    <citation type="submission" date="2015-02" db="EMBL/GenBank/DDBJ databases">
        <title>Description and complete genome sequence of the first cultured representative of the subdivision 5 of the Verrucomicrobia phylum.</title>
        <authorList>
            <person name="Spring S."/>
            <person name="Bunk B."/>
            <person name="Sproer C."/>
            <person name="Klenk H.-P."/>
        </authorList>
    </citation>
    <scope>NUCLEOTIDE SEQUENCE [LARGE SCALE GENOMIC DNA]</scope>
    <source>
        <strain evidence="7">L21-Fru-AB</strain>
    </source>
</reference>
<dbReference type="GO" id="GO:0008184">
    <property type="term" value="F:glycogen phosphorylase activity"/>
    <property type="evidence" value="ECO:0007669"/>
    <property type="project" value="InterPro"/>
</dbReference>
<evidence type="ECO:0000313" key="6">
    <source>
        <dbReference type="EMBL" id="AKJ63771.1"/>
    </source>
</evidence>
<reference evidence="6 7" key="2">
    <citation type="journal article" date="2016" name="ISME J.">
        <title>Characterization of the first cultured representative of Verrucomicrobia subdivision 5 indicates the proposal of a novel phylum.</title>
        <authorList>
            <person name="Spring S."/>
            <person name="Bunk B."/>
            <person name="Sproer C."/>
            <person name="Schumann P."/>
            <person name="Rohde M."/>
            <person name="Tindall B.J."/>
            <person name="Klenk H.P."/>
        </authorList>
    </citation>
    <scope>NUCLEOTIDE SEQUENCE [LARGE SCALE GENOMIC DNA]</scope>
    <source>
        <strain evidence="6 7">L21-Fru-AB</strain>
    </source>
</reference>
<dbReference type="InterPro" id="IPR024517">
    <property type="entry name" value="Glycogen_phosphorylase_DUF3417"/>
</dbReference>
<evidence type="ECO:0000256" key="4">
    <source>
        <dbReference type="PIRSR" id="PIRSR000460-1"/>
    </source>
</evidence>
<dbReference type="PANTHER" id="PTHR42655:SF1">
    <property type="entry name" value="GLYCOGEN PHOSPHORYLASE"/>
    <property type="match status" value="1"/>
</dbReference>
<evidence type="ECO:0000313" key="7">
    <source>
        <dbReference type="Proteomes" id="UP000035268"/>
    </source>
</evidence>
<feature type="modified residue" description="N6-(pyridoxal phosphate)lysine" evidence="4">
    <location>
        <position position="602"/>
    </location>
</feature>
<gene>
    <name evidence="6" type="primary">malP_1</name>
    <name evidence="6" type="ORF">L21SP4_00492</name>
</gene>
<dbReference type="EMBL" id="CP010904">
    <property type="protein sequence ID" value="AKJ63771.1"/>
    <property type="molecule type" value="Genomic_DNA"/>
</dbReference>
<evidence type="ECO:0000256" key="1">
    <source>
        <dbReference type="ARBA" id="ARBA00001275"/>
    </source>
</evidence>
<name>A0A0G3EBA0_9BACT</name>